<keyword evidence="2" id="KW-1185">Reference proteome</keyword>
<gene>
    <name evidence="1" type="ORF">GCM10009119_42800</name>
</gene>
<name>A0ABP3YLQ3_9BACT</name>
<evidence type="ECO:0000313" key="2">
    <source>
        <dbReference type="Proteomes" id="UP001500469"/>
    </source>
</evidence>
<sequence>MPHPGEEVKELFPILAHHKHLMGGISVEKETLAKQGEIPVKQKEDNYYHLGYFFGKRANIRLDWL</sequence>
<reference evidence="2" key="1">
    <citation type="journal article" date="2019" name="Int. J. Syst. Evol. Microbiol.">
        <title>The Global Catalogue of Microorganisms (GCM) 10K type strain sequencing project: providing services to taxonomists for standard genome sequencing and annotation.</title>
        <authorList>
            <consortium name="The Broad Institute Genomics Platform"/>
            <consortium name="The Broad Institute Genome Sequencing Center for Infectious Disease"/>
            <person name="Wu L."/>
            <person name="Ma J."/>
        </authorList>
    </citation>
    <scope>NUCLEOTIDE SEQUENCE [LARGE SCALE GENOMIC DNA]</scope>
    <source>
        <strain evidence="2">JCM 16112</strain>
    </source>
</reference>
<organism evidence="1 2">
    <name type="scientific">Algoriphagus jejuensis</name>
    <dbReference type="NCBI Taxonomy" id="419934"/>
    <lineage>
        <taxon>Bacteria</taxon>
        <taxon>Pseudomonadati</taxon>
        <taxon>Bacteroidota</taxon>
        <taxon>Cytophagia</taxon>
        <taxon>Cytophagales</taxon>
        <taxon>Cyclobacteriaceae</taxon>
        <taxon>Algoriphagus</taxon>
    </lineage>
</organism>
<dbReference type="Proteomes" id="UP001500469">
    <property type="component" value="Unassembled WGS sequence"/>
</dbReference>
<accession>A0ABP3YLQ3</accession>
<protein>
    <submittedName>
        <fullName evidence="1">Uncharacterized protein</fullName>
    </submittedName>
</protein>
<dbReference type="EMBL" id="BAAAFI010000049">
    <property type="protein sequence ID" value="GAA0881310.1"/>
    <property type="molecule type" value="Genomic_DNA"/>
</dbReference>
<proteinExistence type="predicted"/>
<evidence type="ECO:0000313" key="1">
    <source>
        <dbReference type="EMBL" id="GAA0881310.1"/>
    </source>
</evidence>
<comment type="caution">
    <text evidence="1">The sequence shown here is derived from an EMBL/GenBank/DDBJ whole genome shotgun (WGS) entry which is preliminary data.</text>
</comment>